<feature type="transmembrane region" description="Helical" evidence="7">
    <location>
        <begin position="193"/>
        <end position="217"/>
    </location>
</feature>
<dbReference type="InterPro" id="IPR000515">
    <property type="entry name" value="MetI-like"/>
</dbReference>
<evidence type="ECO:0000313" key="9">
    <source>
        <dbReference type="EMBL" id="TFE83313.1"/>
    </source>
</evidence>
<evidence type="ECO:0000256" key="3">
    <source>
        <dbReference type="ARBA" id="ARBA00022475"/>
    </source>
</evidence>
<evidence type="ECO:0000256" key="6">
    <source>
        <dbReference type="ARBA" id="ARBA00023136"/>
    </source>
</evidence>
<dbReference type="CDD" id="cd06261">
    <property type="entry name" value="TM_PBP2"/>
    <property type="match status" value="1"/>
</dbReference>
<dbReference type="PANTHER" id="PTHR43386">
    <property type="entry name" value="OLIGOPEPTIDE TRANSPORT SYSTEM PERMEASE PROTEIN APPC"/>
    <property type="match status" value="1"/>
</dbReference>
<comment type="caution">
    <text evidence="9">The sequence shown here is derived from an EMBL/GenBank/DDBJ whole genome shotgun (WGS) entry which is preliminary data.</text>
</comment>
<dbReference type="Proteomes" id="UP000298246">
    <property type="component" value="Unassembled WGS sequence"/>
</dbReference>
<keyword evidence="2 7" id="KW-0813">Transport</keyword>
<evidence type="ECO:0000256" key="7">
    <source>
        <dbReference type="RuleBase" id="RU363032"/>
    </source>
</evidence>
<evidence type="ECO:0000259" key="8">
    <source>
        <dbReference type="PROSITE" id="PS50928"/>
    </source>
</evidence>
<comment type="similarity">
    <text evidence="7">Belongs to the binding-protein-dependent transport system permease family.</text>
</comment>
<dbReference type="Pfam" id="PF00528">
    <property type="entry name" value="BPD_transp_1"/>
    <property type="match status" value="1"/>
</dbReference>
<dbReference type="PANTHER" id="PTHR43386:SF22">
    <property type="entry name" value="OLIGOPEPTIDE TRANSPORT SYSTEM PERMEASE PROTEIN OPPC"/>
    <property type="match status" value="1"/>
</dbReference>
<gene>
    <name evidence="9" type="ORF">B5M42_23315</name>
</gene>
<sequence>MWRQLATHRLALLGLGLLCALTLLALIAPWLSPYDYDTQQLAARNEGPSAAHWFGTDDFGRDLWTRIWWGARISLLIGVCAALIDLVVGVVYGGISAYAGGRVDDALQRLLEVIYAVPYLLVAILLIMVIGPGLPSIIAAYALTGWVPMARLVRGQLLSLKEREYVLAAQALGASGLRIVWRHLLPNALSVMIVQLTFAVPAAMFAEAFLSFIGLGLKPPLASLGNLLSEGSGYIRFHQHRLIGPAVVFSLLLVSFNLLGDGLRDALDPGRRR</sequence>
<evidence type="ECO:0000256" key="5">
    <source>
        <dbReference type="ARBA" id="ARBA00022989"/>
    </source>
</evidence>
<dbReference type="AlphaFoldDB" id="A0A4Y8PSB8"/>
<feature type="transmembrane region" description="Helical" evidence="7">
    <location>
        <begin position="110"/>
        <end position="130"/>
    </location>
</feature>
<keyword evidence="5 7" id="KW-1133">Transmembrane helix</keyword>
<keyword evidence="6 7" id="KW-0472">Membrane</keyword>
<feature type="transmembrane region" description="Helical" evidence="7">
    <location>
        <begin position="73"/>
        <end position="98"/>
    </location>
</feature>
<dbReference type="InterPro" id="IPR035906">
    <property type="entry name" value="MetI-like_sf"/>
</dbReference>
<dbReference type="GO" id="GO:0055085">
    <property type="term" value="P:transmembrane transport"/>
    <property type="evidence" value="ECO:0007669"/>
    <property type="project" value="InterPro"/>
</dbReference>
<feature type="domain" description="ABC transmembrane type-1" evidence="8">
    <location>
        <begin position="71"/>
        <end position="260"/>
    </location>
</feature>
<dbReference type="Pfam" id="PF12911">
    <property type="entry name" value="OppC_N"/>
    <property type="match status" value="1"/>
</dbReference>
<proteinExistence type="inferred from homology"/>
<keyword evidence="3" id="KW-1003">Cell membrane</keyword>
<name>A0A4Y8PSB8_9BACL</name>
<dbReference type="OrthoDB" id="9797472at2"/>
<organism evidence="9 10">
    <name type="scientific">Paenibacillus athensensis</name>
    <dbReference type="NCBI Taxonomy" id="1967502"/>
    <lineage>
        <taxon>Bacteria</taxon>
        <taxon>Bacillati</taxon>
        <taxon>Bacillota</taxon>
        <taxon>Bacilli</taxon>
        <taxon>Bacillales</taxon>
        <taxon>Paenibacillaceae</taxon>
        <taxon>Paenibacillus</taxon>
    </lineage>
</organism>
<comment type="subcellular location">
    <subcellularLocation>
        <location evidence="1 7">Cell membrane</location>
        <topology evidence="1 7">Multi-pass membrane protein</topology>
    </subcellularLocation>
</comment>
<keyword evidence="4 7" id="KW-0812">Transmembrane</keyword>
<evidence type="ECO:0000313" key="10">
    <source>
        <dbReference type="Proteomes" id="UP000298246"/>
    </source>
</evidence>
<evidence type="ECO:0000256" key="4">
    <source>
        <dbReference type="ARBA" id="ARBA00022692"/>
    </source>
</evidence>
<evidence type="ECO:0000256" key="1">
    <source>
        <dbReference type="ARBA" id="ARBA00004651"/>
    </source>
</evidence>
<dbReference type="GO" id="GO:0005886">
    <property type="term" value="C:plasma membrane"/>
    <property type="evidence" value="ECO:0007669"/>
    <property type="project" value="UniProtKB-SubCell"/>
</dbReference>
<reference evidence="9 10" key="1">
    <citation type="submission" date="2017-03" db="EMBL/GenBank/DDBJ databases">
        <title>Isolation of Levoglucosan Utilizing Bacteria.</title>
        <authorList>
            <person name="Arya A.S."/>
        </authorList>
    </citation>
    <scope>NUCLEOTIDE SEQUENCE [LARGE SCALE GENOMIC DNA]</scope>
    <source>
        <strain evidence="9 10">MEC069</strain>
    </source>
</reference>
<dbReference type="EMBL" id="MYFO01000052">
    <property type="protein sequence ID" value="TFE83313.1"/>
    <property type="molecule type" value="Genomic_DNA"/>
</dbReference>
<dbReference type="InterPro" id="IPR050366">
    <property type="entry name" value="BP-dependent_transpt_permease"/>
</dbReference>
<accession>A0A4Y8PSB8</accession>
<evidence type="ECO:0000256" key="2">
    <source>
        <dbReference type="ARBA" id="ARBA00022448"/>
    </source>
</evidence>
<protein>
    <submittedName>
        <fullName evidence="9">Diguanylate cyclase</fullName>
    </submittedName>
</protein>
<dbReference type="PROSITE" id="PS50928">
    <property type="entry name" value="ABC_TM1"/>
    <property type="match status" value="1"/>
</dbReference>
<dbReference type="InterPro" id="IPR025966">
    <property type="entry name" value="OppC_N"/>
</dbReference>
<dbReference type="SUPFAM" id="SSF161098">
    <property type="entry name" value="MetI-like"/>
    <property type="match status" value="1"/>
</dbReference>
<feature type="transmembrane region" description="Helical" evidence="7">
    <location>
        <begin position="242"/>
        <end position="260"/>
    </location>
</feature>
<keyword evidence="10" id="KW-1185">Reference proteome</keyword>
<dbReference type="Gene3D" id="1.10.3720.10">
    <property type="entry name" value="MetI-like"/>
    <property type="match status" value="1"/>
</dbReference>